<evidence type="ECO:0000256" key="2">
    <source>
        <dbReference type="ARBA" id="ARBA00007317"/>
    </source>
</evidence>
<dbReference type="Gene3D" id="3.30.559.10">
    <property type="entry name" value="Chloramphenicol acetyltransferase-like domain"/>
    <property type="match status" value="1"/>
</dbReference>
<comment type="cofactor">
    <cofactor evidence="1 4">
        <name>(R)-lipoate</name>
        <dbReference type="ChEBI" id="CHEBI:83088"/>
    </cofactor>
</comment>
<dbReference type="InterPro" id="IPR001078">
    <property type="entry name" value="2-oxoacid_DH_actylTfrase"/>
</dbReference>
<dbReference type="EMBL" id="QBKN01000011">
    <property type="protein sequence ID" value="PTX47789.1"/>
    <property type="molecule type" value="Genomic_DNA"/>
</dbReference>
<dbReference type="InterPro" id="IPR045257">
    <property type="entry name" value="E2/Pdx1"/>
</dbReference>
<dbReference type="InterPro" id="IPR000089">
    <property type="entry name" value="Biotin_lipoyl"/>
</dbReference>
<dbReference type="PROSITE" id="PS50968">
    <property type="entry name" value="BIOTINYL_LIPOYL"/>
    <property type="match status" value="1"/>
</dbReference>
<protein>
    <recommendedName>
        <fullName evidence="4">Dihydrolipoamide acetyltransferase component of pyruvate dehydrogenase complex</fullName>
        <ecNumber evidence="4">2.3.1.-</ecNumber>
    </recommendedName>
</protein>
<evidence type="ECO:0000259" key="6">
    <source>
        <dbReference type="PROSITE" id="PS51826"/>
    </source>
</evidence>
<sequence>MPYQILMPALSPTMEDGTLARWCVGEGDRIAPGDVIAEIETDKATLEFEADRAGTLRRILIAEGSAGVAVNTPIAELHPDVARRDPVRARVAASPRARSMAKERGIDLGAVTGSGPAGRIIARDLEAPGFAGRLGDEAPGQRVWRRRASDVPIDQKRKAFVALMAEANRDVPQFCLRREILADRLLATRDALNEGTGPEGPRLSITDFVLSACALALQQVPEANAIWQGDRILRLSGSDLSIAIATGGGLVAPVIRDAETKRLQALSRELTTLKTRARAGRLSLVDLAGGSLAVSNLGMHGVESFDAIVTPPHSAILAVGSVLRKPVVDDQNRIVPASTIQMSLSVDHRVTDGALGAALLSEIAAGLEDPQRLLA</sequence>
<accession>A0A2T6AVE5</accession>
<dbReference type="Pfam" id="PF02817">
    <property type="entry name" value="E3_binding"/>
    <property type="match status" value="1"/>
</dbReference>
<dbReference type="PANTHER" id="PTHR23151:SF90">
    <property type="entry name" value="DIHYDROLIPOYLLYSINE-RESIDUE ACETYLTRANSFERASE COMPONENT OF PYRUVATE DEHYDROGENASE COMPLEX, MITOCHONDRIAL-RELATED"/>
    <property type="match status" value="1"/>
</dbReference>
<dbReference type="SUPFAM" id="SSF51230">
    <property type="entry name" value="Single hybrid motif"/>
    <property type="match status" value="1"/>
</dbReference>
<dbReference type="InterPro" id="IPR003016">
    <property type="entry name" value="2-oxoA_DH_lipoyl-BS"/>
</dbReference>
<evidence type="ECO:0000256" key="1">
    <source>
        <dbReference type="ARBA" id="ARBA00001938"/>
    </source>
</evidence>
<keyword evidence="3 4" id="KW-0450">Lipoyl</keyword>
<dbReference type="InterPro" id="IPR036625">
    <property type="entry name" value="E3-bd_dom_sf"/>
</dbReference>
<gene>
    <name evidence="7" type="ORF">C8N44_111120</name>
</gene>
<dbReference type="AlphaFoldDB" id="A0A2T6AVE5"/>
<dbReference type="Gene3D" id="4.10.320.10">
    <property type="entry name" value="E3-binding domain"/>
    <property type="match status" value="1"/>
</dbReference>
<dbReference type="SUPFAM" id="SSF52777">
    <property type="entry name" value="CoA-dependent acyltransferases"/>
    <property type="match status" value="1"/>
</dbReference>
<comment type="caution">
    <text evidence="7">The sequence shown here is derived from an EMBL/GenBank/DDBJ whole genome shotgun (WGS) entry which is preliminary data.</text>
</comment>
<dbReference type="Pfam" id="PF00364">
    <property type="entry name" value="Biotin_lipoyl"/>
    <property type="match status" value="1"/>
</dbReference>
<feature type="domain" description="Lipoyl-binding" evidence="5">
    <location>
        <begin position="2"/>
        <end position="78"/>
    </location>
</feature>
<dbReference type="CDD" id="cd06849">
    <property type="entry name" value="lipoyl_domain"/>
    <property type="match status" value="1"/>
</dbReference>
<keyword evidence="4 7" id="KW-0808">Transferase</keyword>
<evidence type="ECO:0000313" key="8">
    <source>
        <dbReference type="Proteomes" id="UP000244069"/>
    </source>
</evidence>
<proteinExistence type="inferred from homology"/>
<dbReference type="InterPro" id="IPR011053">
    <property type="entry name" value="Single_hybrid_motif"/>
</dbReference>
<organism evidence="7 8">
    <name type="scientific">Allosediminivita pacifica</name>
    <dbReference type="NCBI Taxonomy" id="1267769"/>
    <lineage>
        <taxon>Bacteria</taxon>
        <taxon>Pseudomonadati</taxon>
        <taxon>Pseudomonadota</taxon>
        <taxon>Alphaproteobacteria</taxon>
        <taxon>Rhodobacterales</taxon>
        <taxon>Paracoccaceae</taxon>
        <taxon>Allosediminivita</taxon>
    </lineage>
</organism>
<dbReference type="PROSITE" id="PS51826">
    <property type="entry name" value="PSBD"/>
    <property type="match status" value="1"/>
</dbReference>
<keyword evidence="8" id="KW-1185">Reference proteome</keyword>
<evidence type="ECO:0000313" key="7">
    <source>
        <dbReference type="EMBL" id="PTX47789.1"/>
    </source>
</evidence>
<dbReference type="RefSeq" id="WP_107976218.1">
    <property type="nucleotide sequence ID" value="NZ_BMEZ01000013.1"/>
</dbReference>
<dbReference type="PANTHER" id="PTHR23151">
    <property type="entry name" value="DIHYDROLIPOAMIDE ACETYL/SUCCINYL-TRANSFERASE-RELATED"/>
    <property type="match status" value="1"/>
</dbReference>
<dbReference type="InterPro" id="IPR023213">
    <property type="entry name" value="CAT-like_dom_sf"/>
</dbReference>
<dbReference type="SUPFAM" id="SSF47005">
    <property type="entry name" value="Peripheral subunit-binding domain of 2-oxo acid dehydrogenase complex"/>
    <property type="match status" value="1"/>
</dbReference>
<dbReference type="GO" id="GO:0045254">
    <property type="term" value="C:pyruvate dehydrogenase complex"/>
    <property type="evidence" value="ECO:0007669"/>
    <property type="project" value="InterPro"/>
</dbReference>
<keyword evidence="7" id="KW-0670">Pyruvate</keyword>
<dbReference type="OrthoDB" id="9805770at2"/>
<dbReference type="Proteomes" id="UP000244069">
    <property type="component" value="Unassembled WGS sequence"/>
</dbReference>
<dbReference type="EC" id="2.3.1.-" evidence="4"/>
<dbReference type="PROSITE" id="PS00189">
    <property type="entry name" value="LIPOYL"/>
    <property type="match status" value="1"/>
</dbReference>
<evidence type="ECO:0000256" key="3">
    <source>
        <dbReference type="ARBA" id="ARBA00022823"/>
    </source>
</evidence>
<name>A0A2T6AVE5_9RHOB</name>
<keyword evidence="4" id="KW-0012">Acyltransferase</keyword>
<dbReference type="GO" id="GO:0016746">
    <property type="term" value="F:acyltransferase activity"/>
    <property type="evidence" value="ECO:0007669"/>
    <property type="project" value="UniProtKB-KW"/>
</dbReference>
<reference evidence="7 8" key="1">
    <citation type="submission" date="2018-04" db="EMBL/GenBank/DDBJ databases">
        <title>Genomic Encyclopedia of Archaeal and Bacterial Type Strains, Phase II (KMG-II): from individual species to whole genera.</title>
        <authorList>
            <person name="Goeker M."/>
        </authorList>
    </citation>
    <scope>NUCLEOTIDE SEQUENCE [LARGE SCALE GENOMIC DNA]</scope>
    <source>
        <strain evidence="7 8">DSM 29329</strain>
    </source>
</reference>
<dbReference type="Gene3D" id="2.40.50.100">
    <property type="match status" value="1"/>
</dbReference>
<dbReference type="GO" id="GO:0006086">
    <property type="term" value="P:pyruvate decarboxylation to acetyl-CoA"/>
    <property type="evidence" value="ECO:0007669"/>
    <property type="project" value="InterPro"/>
</dbReference>
<evidence type="ECO:0000259" key="5">
    <source>
        <dbReference type="PROSITE" id="PS50968"/>
    </source>
</evidence>
<evidence type="ECO:0000256" key="4">
    <source>
        <dbReference type="RuleBase" id="RU003423"/>
    </source>
</evidence>
<feature type="domain" description="Peripheral subunit-binding (PSBD)" evidence="6">
    <location>
        <begin position="92"/>
        <end position="129"/>
    </location>
</feature>
<comment type="similarity">
    <text evidence="2 4">Belongs to the 2-oxoacid dehydrogenase family.</text>
</comment>
<dbReference type="Pfam" id="PF00198">
    <property type="entry name" value="2-oxoacid_dh"/>
    <property type="match status" value="1"/>
</dbReference>
<dbReference type="InterPro" id="IPR004167">
    <property type="entry name" value="PSBD"/>
</dbReference>